<dbReference type="InterPro" id="IPR010129">
    <property type="entry name" value="T1SS_HlyD"/>
</dbReference>
<evidence type="ECO:0000256" key="6">
    <source>
        <dbReference type="ARBA" id="ARBA00022692"/>
    </source>
</evidence>
<keyword evidence="4 9" id="KW-1003">Cell membrane</keyword>
<sequence length="460" mass="49954">MLLQFLRRGKASTASEDDGSRALEASTDGLDLSGDPARPMRLGIAFLVLGLGGFLLWAAFAPLDEGVPAQGAIVVESQRKPVQHLGGGIVRRVFVSEAQRVQAGEILIELDDSRLRAEFEAVKAQHHGALALKARLEAEREGANKIAFPAELKEAAAQDGSARQKMLMQEQLFVSRRNALQAELRAIDNGVSSLVSQRAGLEARLAGRRAQYRLIEEQLAGSRGLAAEGYLPRNRLLEEERLAADVFSQIADLEAGIAANRSSVAETTSRREARVNDFRQRVDAELADISRDAPAYKERLGAVQSDLLRTRLVAPVTGSVVGLQVQSVGAVIPPGGKAMDIVPADEKMMLEVRIPPHLVDSVHPGLIADVRFHAFQDAPQLVTEGRLTSISADRLTDPATHEPYFLGRIEVLPETMKHLEGKVLVPGMSAEAVIKTGERSLLDYLVRPLIRRASSAMTEY</sequence>
<organism evidence="12 13">
    <name type="scientific">Aromatoleum bremense</name>
    <dbReference type="NCBI Taxonomy" id="76115"/>
    <lineage>
        <taxon>Bacteria</taxon>
        <taxon>Pseudomonadati</taxon>
        <taxon>Pseudomonadota</taxon>
        <taxon>Betaproteobacteria</taxon>
        <taxon>Rhodocyclales</taxon>
        <taxon>Rhodocyclaceae</taxon>
        <taxon>Aromatoleum</taxon>
    </lineage>
</organism>
<evidence type="ECO:0000259" key="11">
    <source>
        <dbReference type="Pfam" id="PF26002"/>
    </source>
</evidence>
<evidence type="ECO:0000256" key="3">
    <source>
        <dbReference type="ARBA" id="ARBA00022448"/>
    </source>
</evidence>
<keyword evidence="7 9" id="KW-1133">Transmembrane helix</keyword>
<dbReference type="Gene3D" id="2.40.50.100">
    <property type="match status" value="1"/>
</dbReference>
<name>A0ABX1NWP0_9RHOO</name>
<dbReference type="EMBL" id="WTVP01000033">
    <property type="protein sequence ID" value="NMG16347.1"/>
    <property type="molecule type" value="Genomic_DNA"/>
</dbReference>
<evidence type="ECO:0000256" key="4">
    <source>
        <dbReference type="ARBA" id="ARBA00022475"/>
    </source>
</evidence>
<evidence type="ECO:0000313" key="13">
    <source>
        <dbReference type="Proteomes" id="UP000633943"/>
    </source>
</evidence>
<keyword evidence="5 9" id="KW-0997">Cell inner membrane</keyword>
<evidence type="ECO:0000256" key="7">
    <source>
        <dbReference type="ARBA" id="ARBA00022989"/>
    </source>
</evidence>
<evidence type="ECO:0000256" key="8">
    <source>
        <dbReference type="ARBA" id="ARBA00023136"/>
    </source>
</evidence>
<comment type="similarity">
    <text evidence="2 9">Belongs to the membrane fusion protein (MFP) (TC 8.A.1) family.</text>
</comment>
<evidence type="ECO:0000256" key="9">
    <source>
        <dbReference type="RuleBase" id="RU365093"/>
    </source>
</evidence>
<gene>
    <name evidence="12" type="ORF">GPA24_12485</name>
</gene>
<dbReference type="Pfam" id="PF25994">
    <property type="entry name" value="HH_AprE"/>
    <property type="match status" value="1"/>
</dbReference>
<comment type="caution">
    <text evidence="12">The sequence shown here is derived from an EMBL/GenBank/DDBJ whole genome shotgun (WGS) entry which is preliminary data.</text>
</comment>
<evidence type="ECO:0000313" key="12">
    <source>
        <dbReference type="EMBL" id="NMG16347.1"/>
    </source>
</evidence>
<dbReference type="PRINTS" id="PR01490">
    <property type="entry name" value="RTXTOXIND"/>
</dbReference>
<protein>
    <recommendedName>
        <fullName evidence="9">Membrane fusion protein (MFP) family protein</fullName>
    </recommendedName>
</protein>
<proteinExistence type="inferred from homology"/>
<comment type="subcellular location">
    <subcellularLocation>
        <location evidence="1 9">Cell inner membrane</location>
        <topology evidence="1 9">Single-pass membrane protein</topology>
    </subcellularLocation>
</comment>
<evidence type="ECO:0000256" key="5">
    <source>
        <dbReference type="ARBA" id="ARBA00022519"/>
    </source>
</evidence>
<dbReference type="Gene3D" id="2.40.30.170">
    <property type="match status" value="1"/>
</dbReference>
<dbReference type="InterPro" id="IPR050739">
    <property type="entry name" value="MFP"/>
</dbReference>
<feature type="transmembrane region" description="Helical" evidence="9">
    <location>
        <begin position="42"/>
        <end position="60"/>
    </location>
</feature>
<dbReference type="InterPro" id="IPR058781">
    <property type="entry name" value="HH_AprE-like"/>
</dbReference>
<evidence type="ECO:0000256" key="1">
    <source>
        <dbReference type="ARBA" id="ARBA00004377"/>
    </source>
</evidence>
<evidence type="ECO:0000259" key="10">
    <source>
        <dbReference type="Pfam" id="PF25994"/>
    </source>
</evidence>
<keyword evidence="8 9" id="KW-0472">Membrane</keyword>
<dbReference type="NCBIfam" id="TIGR01843">
    <property type="entry name" value="type_I_hlyD"/>
    <property type="match status" value="1"/>
</dbReference>
<keyword evidence="13" id="KW-1185">Reference proteome</keyword>
<dbReference type="PANTHER" id="PTHR30386">
    <property type="entry name" value="MEMBRANE FUSION SUBUNIT OF EMRAB-TOLC MULTIDRUG EFFLUX PUMP"/>
    <property type="match status" value="1"/>
</dbReference>
<dbReference type="Pfam" id="PF26002">
    <property type="entry name" value="Beta-barrel_AprE"/>
    <property type="match status" value="1"/>
</dbReference>
<keyword evidence="6 9" id="KW-0812">Transmembrane</keyword>
<dbReference type="InterPro" id="IPR058982">
    <property type="entry name" value="Beta-barrel_AprE"/>
</dbReference>
<evidence type="ECO:0000256" key="2">
    <source>
        <dbReference type="ARBA" id="ARBA00009477"/>
    </source>
</evidence>
<dbReference type="PANTHER" id="PTHR30386:SF17">
    <property type="entry name" value="ALKALINE PROTEASE SECRETION PROTEIN APRE"/>
    <property type="match status" value="1"/>
</dbReference>
<dbReference type="Proteomes" id="UP000633943">
    <property type="component" value="Unassembled WGS sequence"/>
</dbReference>
<reference evidence="12 13" key="1">
    <citation type="submission" date="2019-12" db="EMBL/GenBank/DDBJ databases">
        <title>Comparative genomics gives insights into the taxonomy of the Azoarcus-Aromatoleum group and reveals separate origins of nif in the plant-associated Azoarcus and non-plant-associated Aromatoleum sub-groups.</title>
        <authorList>
            <person name="Lafos M."/>
            <person name="Maluk M."/>
            <person name="Batista M."/>
            <person name="Junghare M."/>
            <person name="Carmona M."/>
            <person name="Faoro H."/>
            <person name="Cruz L.M."/>
            <person name="Battistoni F."/>
            <person name="De Souza E."/>
            <person name="Pedrosa F."/>
            <person name="Chen W.-M."/>
            <person name="Poole P.S."/>
            <person name="Dixon R.A."/>
            <person name="James E.K."/>
        </authorList>
    </citation>
    <scope>NUCLEOTIDE SEQUENCE [LARGE SCALE GENOMIC DNA]</scope>
    <source>
        <strain evidence="12 13">PbN1</strain>
    </source>
</reference>
<keyword evidence="3 9" id="KW-0813">Transport</keyword>
<accession>A0ABX1NWP0</accession>
<feature type="domain" description="AprE-like long alpha-helical hairpin" evidence="10">
    <location>
        <begin position="116"/>
        <end position="304"/>
    </location>
</feature>
<feature type="domain" description="AprE-like beta-barrel" evidence="11">
    <location>
        <begin position="348"/>
        <end position="437"/>
    </location>
</feature>